<organism evidence="2 3">
    <name type="scientific">Pendulispora albinea</name>
    <dbReference type="NCBI Taxonomy" id="2741071"/>
    <lineage>
        <taxon>Bacteria</taxon>
        <taxon>Pseudomonadati</taxon>
        <taxon>Myxococcota</taxon>
        <taxon>Myxococcia</taxon>
        <taxon>Myxococcales</taxon>
        <taxon>Sorangiineae</taxon>
        <taxon>Pendulisporaceae</taxon>
        <taxon>Pendulispora</taxon>
    </lineage>
</organism>
<accession>A0ABZ2LX90</accession>
<dbReference type="InterPro" id="IPR001279">
    <property type="entry name" value="Metallo-B-lactamas"/>
</dbReference>
<dbReference type="PANTHER" id="PTHR42951">
    <property type="entry name" value="METALLO-BETA-LACTAMASE DOMAIN-CONTAINING"/>
    <property type="match status" value="1"/>
</dbReference>
<gene>
    <name evidence="2" type="ORF">LZC94_42445</name>
</gene>
<dbReference type="Pfam" id="PF00753">
    <property type="entry name" value="Lactamase_B"/>
    <property type="match status" value="1"/>
</dbReference>
<dbReference type="Proteomes" id="UP001370348">
    <property type="component" value="Chromosome"/>
</dbReference>
<dbReference type="EMBL" id="CP089984">
    <property type="protein sequence ID" value="WXB14473.1"/>
    <property type="molecule type" value="Genomic_DNA"/>
</dbReference>
<name>A0ABZ2LX90_9BACT</name>
<protein>
    <submittedName>
        <fullName evidence="2">MBL fold metallo-hydrolase</fullName>
    </submittedName>
</protein>
<dbReference type="InterPro" id="IPR036866">
    <property type="entry name" value="RibonucZ/Hydroxyglut_hydro"/>
</dbReference>
<sequence length="313" mass="34493">MNAELPSNITFLQRGVLHSNSILVHDDTSFVLFDTGYYTGAPALERTILERTGRTLGDLALIVNTHVHPDHTGGNAYLQERSGCDIVTSEIDGMLVESGDPVTLMRDWADLRCPAFQPSRTVRPGETLAFGGVEFTVVDGSGHSAGEVSFYAPRHKLLICGDLLWQAGFSNVVPLVEGVAGLARHERSLTGLKTLDVDIAIPGHGPPIVGREAVREGIDRTIETIRFLRSRRDRWATTSLKAFIVMHVLVEERVMRRDFVARCARSPWFREQAARFFPDDGAIALLDGLLDDLLTRRVLCAHEDGTLTSTLHA</sequence>
<dbReference type="SUPFAM" id="SSF56281">
    <property type="entry name" value="Metallo-hydrolase/oxidoreductase"/>
    <property type="match status" value="1"/>
</dbReference>
<dbReference type="Gene3D" id="3.60.15.10">
    <property type="entry name" value="Ribonuclease Z/Hydroxyacylglutathione hydrolase-like"/>
    <property type="match status" value="1"/>
</dbReference>
<evidence type="ECO:0000259" key="1">
    <source>
        <dbReference type="SMART" id="SM00849"/>
    </source>
</evidence>
<dbReference type="SMART" id="SM00849">
    <property type="entry name" value="Lactamase_B"/>
    <property type="match status" value="1"/>
</dbReference>
<proteinExistence type="predicted"/>
<dbReference type="InterPro" id="IPR050855">
    <property type="entry name" value="NDM-1-like"/>
</dbReference>
<evidence type="ECO:0000313" key="3">
    <source>
        <dbReference type="Proteomes" id="UP001370348"/>
    </source>
</evidence>
<feature type="domain" description="Metallo-beta-lactamase" evidence="1">
    <location>
        <begin position="18"/>
        <end position="204"/>
    </location>
</feature>
<keyword evidence="3" id="KW-1185">Reference proteome</keyword>
<dbReference type="RefSeq" id="WP_394824093.1">
    <property type="nucleotide sequence ID" value="NZ_CP089984.1"/>
</dbReference>
<reference evidence="2 3" key="1">
    <citation type="submission" date="2021-12" db="EMBL/GenBank/DDBJ databases">
        <title>Discovery of the Pendulisporaceae a myxobacterial family with distinct sporulation behavior and unique specialized metabolism.</title>
        <authorList>
            <person name="Garcia R."/>
            <person name="Popoff A."/>
            <person name="Bader C.D."/>
            <person name="Loehr J."/>
            <person name="Walesch S."/>
            <person name="Walt C."/>
            <person name="Boldt J."/>
            <person name="Bunk B."/>
            <person name="Haeckl F.J.F.P.J."/>
            <person name="Gunesch A.P."/>
            <person name="Birkelbach J."/>
            <person name="Nuebel U."/>
            <person name="Pietschmann T."/>
            <person name="Bach T."/>
            <person name="Mueller R."/>
        </authorList>
    </citation>
    <scope>NUCLEOTIDE SEQUENCE [LARGE SCALE GENOMIC DNA]</scope>
    <source>
        <strain evidence="2 3">MSr11954</strain>
    </source>
</reference>
<evidence type="ECO:0000313" key="2">
    <source>
        <dbReference type="EMBL" id="WXB14473.1"/>
    </source>
</evidence>